<dbReference type="EMBL" id="CM044701">
    <property type="protein sequence ID" value="KAI5682400.1"/>
    <property type="molecule type" value="Genomic_DNA"/>
</dbReference>
<reference evidence="2" key="1">
    <citation type="journal article" date="2023" name="Nat. Plants">
        <title>Single-cell RNA sequencing provides a high-resolution roadmap for understanding the multicellular compartmentation of specialized metabolism.</title>
        <authorList>
            <person name="Sun S."/>
            <person name="Shen X."/>
            <person name="Li Y."/>
            <person name="Li Y."/>
            <person name="Wang S."/>
            <person name="Li R."/>
            <person name="Zhang H."/>
            <person name="Shen G."/>
            <person name="Guo B."/>
            <person name="Wei J."/>
            <person name="Xu J."/>
            <person name="St-Pierre B."/>
            <person name="Chen S."/>
            <person name="Sun C."/>
        </authorList>
    </citation>
    <scope>NUCLEOTIDE SEQUENCE [LARGE SCALE GENOMIC DNA]</scope>
</reference>
<keyword evidence="2" id="KW-1185">Reference proteome</keyword>
<evidence type="ECO:0000313" key="1">
    <source>
        <dbReference type="EMBL" id="KAI5682400.1"/>
    </source>
</evidence>
<proteinExistence type="predicted"/>
<name>A0ACC0CBV0_CATRO</name>
<organism evidence="1 2">
    <name type="scientific">Catharanthus roseus</name>
    <name type="common">Madagascar periwinkle</name>
    <name type="synonym">Vinca rosea</name>
    <dbReference type="NCBI Taxonomy" id="4058"/>
    <lineage>
        <taxon>Eukaryota</taxon>
        <taxon>Viridiplantae</taxon>
        <taxon>Streptophyta</taxon>
        <taxon>Embryophyta</taxon>
        <taxon>Tracheophyta</taxon>
        <taxon>Spermatophyta</taxon>
        <taxon>Magnoliopsida</taxon>
        <taxon>eudicotyledons</taxon>
        <taxon>Gunneridae</taxon>
        <taxon>Pentapetalae</taxon>
        <taxon>asterids</taxon>
        <taxon>lamiids</taxon>
        <taxon>Gentianales</taxon>
        <taxon>Apocynaceae</taxon>
        <taxon>Rauvolfioideae</taxon>
        <taxon>Vinceae</taxon>
        <taxon>Catharanthinae</taxon>
        <taxon>Catharanthus</taxon>
    </lineage>
</organism>
<comment type="caution">
    <text evidence="1">The sequence shown here is derived from an EMBL/GenBank/DDBJ whole genome shotgun (WGS) entry which is preliminary data.</text>
</comment>
<protein>
    <submittedName>
        <fullName evidence="1">Uncharacterized protein</fullName>
    </submittedName>
</protein>
<accession>A0ACC0CBV0</accession>
<sequence>MEQLLLSAIHNVLPRQVVAVLVELCSFFRLLCLKILSISNLEKLQDQIVLTLCHLEMLFSLSFFIVMVHLMVPLVDEAIKGEPVEYRWMFTIERLKSSCPVKAQPEASIAYGYVAEEALTFCSRYFTDIESRDHIKRRSKGRKPSATEVDKRIMNPDLENIESTDLKFLARGPML</sequence>
<gene>
    <name evidence="1" type="ORF">M9H77_03628</name>
</gene>
<evidence type="ECO:0000313" key="2">
    <source>
        <dbReference type="Proteomes" id="UP001060085"/>
    </source>
</evidence>
<dbReference type="Proteomes" id="UP001060085">
    <property type="component" value="Linkage Group LG01"/>
</dbReference>